<dbReference type="Proteomes" id="UP000198415">
    <property type="component" value="Unassembled WGS sequence"/>
</dbReference>
<organism evidence="2 3">
    <name type="scientific">Actinoplanes regularis</name>
    <dbReference type="NCBI Taxonomy" id="52697"/>
    <lineage>
        <taxon>Bacteria</taxon>
        <taxon>Bacillati</taxon>
        <taxon>Actinomycetota</taxon>
        <taxon>Actinomycetes</taxon>
        <taxon>Micromonosporales</taxon>
        <taxon>Micromonosporaceae</taxon>
        <taxon>Actinoplanes</taxon>
    </lineage>
</organism>
<keyword evidence="3" id="KW-1185">Reference proteome</keyword>
<protein>
    <submittedName>
        <fullName evidence="2">Uncharacterized protein</fullName>
    </submittedName>
</protein>
<name>A0A239F0Z2_9ACTN</name>
<dbReference type="AlphaFoldDB" id="A0A239F0Z2"/>
<keyword evidence="1" id="KW-0472">Membrane</keyword>
<feature type="transmembrane region" description="Helical" evidence="1">
    <location>
        <begin position="17"/>
        <end position="42"/>
    </location>
</feature>
<evidence type="ECO:0000313" key="2">
    <source>
        <dbReference type="EMBL" id="SNS50371.1"/>
    </source>
</evidence>
<keyword evidence="1" id="KW-1133">Transmembrane helix</keyword>
<gene>
    <name evidence="2" type="ORF">SAMN06264365_11717</name>
</gene>
<sequence length="45" mass="5091">MFALEGEELLHHLFTDLLWKIGIVAVAAIVVILAMIVIYRVVNKK</sequence>
<dbReference type="RefSeq" id="WP_179277376.1">
    <property type="nucleotide sequence ID" value="NZ_BOMU01000082.1"/>
</dbReference>
<dbReference type="EMBL" id="FZNR01000017">
    <property type="protein sequence ID" value="SNS50371.1"/>
    <property type="molecule type" value="Genomic_DNA"/>
</dbReference>
<proteinExistence type="predicted"/>
<evidence type="ECO:0000256" key="1">
    <source>
        <dbReference type="SAM" id="Phobius"/>
    </source>
</evidence>
<accession>A0A239F0Z2</accession>
<evidence type="ECO:0000313" key="3">
    <source>
        <dbReference type="Proteomes" id="UP000198415"/>
    </source>
</evidence>
<keyword evidence="1" id="KW-0812">Transmembrane</keyword>
<reference evidence="2 3" key="1">
    <citation type="submission" date="2017-06" db="EMBL/GenBank/DDBJ databases">
        <authorList>
            <person name="Kim H.J."/>
            <person name="Triplett B.A."/>
        </authorList>
    </citation>
    <scope>NUCLEOTIDE SEQUENCE [LARGE SCALE GENOMIC DNA]</scope>
    <source>
        <strain evidence="2 3">DSM 43151</strain>
    </source>
</reference>